<reference evidence="1" key="1">
    <citation type="submission" date="2021-06" db="EMBL/GenBank/DDBJ databases">
        <title>Comparative genomics, transcriptomics and evolutionary studies reveal genomic signatures of adaptation to plant cell wall in hemibiotrophic fungi.</title>
        <authorList>
            <consortium name="DOE Joint Genome Institute"/>
            <person name="Baroncelli R."/>
            <person name="Diaz J.F."/>
            <person name="Benocci T."/>
            <person name="Peng M."/>
            <person name="Battaglia E."/>
            <person name="Haridas S."/>
            <person name="Andreopoulos W."/>
            <person name="Labutti K."/>
            <person name="Pangilinan J."/>
            <person name="Floch G.L."/>
            <person name="Makela M.R."/>
            <person name="Henrissat B."/>
            <person name="Grigoriev I.V."/>
            <person name="Crouch J.A."/>
            <person name="De Vries R.P."/>
            <person name="Sukno S.A."/>
            <person name="Thon M.R."/>
        </authorList>
    </citation>
    <scope>NUCLEOTIDE SEQUENCE</scope>
    <source>
        <strain evidence="1">MAFF235873</strain>
    </source>
</reference>
<protein>
    <submittedName>
        <fullName evidence="1">Uncharacterized protein</fullName>
    </submittedName>
</protein>
<keyword evidence="2" id="KW-1185">Reference proteome</keyword>
<proteinExistence type="predicted"/>
<sequence>MAVSPIQPAVRSRFSGVGCGHGGHGFLDDSTGGVRRPSHSPLGVGAWPSLQSQNSRLVWLPLPLPSLIHSRTSAANRLSLPSDAHLTPTPSRISQRSHLLHHLLRTVPRYLPTYLRASHQAYLSQCQCQCHCHCPPAQPTVHLPAQTATHPPLSEQIASLLCPPPSLYPAPFRLHFLQLHHDLTAQPQHEPTTDPRQPSTAVGFLSLQVLLLDIGIGKIFYTPEKAPTIDGQPESGA</sequence>
<gene>
    <name evidence="1" type="ORF">LX32DRAFT_228880</name>
</gene>
<comment type="caution">
    <text evidence="1">The sequence shown here is derived from an EMBL/GenBank/DDBJ whole genome shotgun (WGS) entry which is preliminary data.</text>
</comment>
<accession>A0AAD9H450</accession>
<evidence type="ECO:0000313" key="2">
    <source>
        <dbReference type="Proteomes" id="UP001232148"/>
    </source>
</evidence>
<dbReference type="EMBL" id="MU843077">
    <property type="protein sequence ID" value="KAK2021835.1"/>
    <property type="molecule type" value="Genomic_DNA"/>
</dbReference>
<name>A0AAD9H450_9PEZI</name>
<evidence type="ECO:0000313" key="1">
    <source>
        <dbReference type="EMBL" id="KAK2021835.1"/>
    </source>
</evidence>
<dbReference type="AlphaFoldDB" id="A0AAD9H450"/>
<dbReference type="Proteomes" id="UP001232148">
    <property type="component" value="Unassembled WGS sequence"/>
</dbReference>
<organism evidence="1 2">
    <name type="scientific">Colletotrichum zoysiae</name>
    <dbReference type="NCBI Taxonomy" id="1216348"/>
    <lineage>
        <taxon>Eukaryota</taxon>
        <taxon>Fungi</taxon>
        <taxon>Dikarya</taxon>
        <taxon>Ascomycota</taxon>
        <taxon>Pezizomycotina</taxon>
        <taxon>Sordariomycetes</taxon>
        <taxon>Hypocreomycetidae</taxon>
        <taxon>Glomerellales</taxon>
        <taxon>Glomerellaceae</taxon>
        <taxon>Colletotrichum</taxon>
        <taxon>Colletotrichum graminicola species complex</taxon>
    </lineage>
</organism>